<dbReference type="InterPro" id="IPR036390">
    <property type="entry name" value="WH_DNA-bd_sf"/>
</dbReference>
<dbReference type="Pfam" id="PF19361">
    <property type="entry name" value="DUF5937"/>
    <property type="match status" value="1"/>
</dbReference>
<dbReference type="PANTHER" id="PTHR33154:SF33">
    <property type="entry name" value="TRANSCRIPTIONAL REPRESSOR SDPR"/>
    <property type="match status" value="1"/>
</dbReference>
<feature type="domain" description="HTH arsR-type" evidence="4">
    <location>
        <begin position="269"/>
        <end position="361"/>
    </location>
</feature>
<keyword evidence="3" id="KW-0804">Transcription</keyword>
<evidence type="ECO:0000313" key="6">
    <source>
        <dbReference type="Proteomes" id="UP001596380"/>
    </source>
</evidence>
<dbReference type="InterPro" id="IPR011991">
    <property type="entry name" value="ArsR-like_HTH"/>
</dbReference>
<dbReference type="SMART" id="SM00418">
    <property type="entry name" value="HTH_ARSR"/>
    <property type="match status" value="1"/>
</dbReference>
<dbReference type="InterPro" id="IPR045981">
    <property type="entry name" value="DUF5937"/>
</dbReference>
<accession>A0ABW2CRB4</accession>
<dbReference type="Pfam" id="PF12840">
    <property type="entry name" value="HTH_20"/>
    <property type="match status" value="1"/>
</dbReference>
<dbReference type="PANTHER" id="PTHR33154">
    <property type="entry name" value="TRANSCRIPTIONAL REGULATOR, ARSR FAMILY"/>
    <property type="match status" value="1"/>
</dbReference>
<dbReference type="EMBL" id="JBHSXS010000017">
    <property type="protein sequence ID" value="MFC6883161.1"/>
    <property type="molecule type" value="Genomic_DNA"/>
</dbReference>
<dbReference type="PRINTS" id="PR00778">
    <property type="entry name" value="HTHARSR"/>
</dbReference>
<comment type="caution">
    <text evidence="5">The sequence shown here is derived from an EMBL/GenBank/DDBJ whole genome shotgun (WGS) entry which is preliminary data.</text>
</comment>
<reference evidence="6" key="1">
    <citation type="journal article" date="2019" name="Int. J. Syst. Evol. Microbiol.">
        <title>The Global Catalogue of Microorganisms (GCM) 10K type strain sequencing project: providing services to taxonomists for standard genome sequencing and annotation.</title>
        <authorList>
            <consortium name="The Broad Institute Genomics Platform"/>
            <consortium name="The Broad Institute Genome Sequencing Center for Infectious Disease"/>
            <person name="Wu L."/>
            <person name="Ma J."/>
        </authorList>
    </citation>
    <scope>NUCLEOTIDE SEQUENCE [LARGE SCALE GENOMIC DNA]</scope>
    <source>
        <strain evidence="6">JCM 3369</strain>
    </source>
</reference>
<evidence type="ECO:0000256" key="3">
    <source>
        <dbReference type="ARBA" id="ARBA00023163"/>
    </source>
</evidence>
<keyword evidence="1" id="KW-0805">Transcription regulation</keyword>
<dbReference type="SUPFAM" id="SSF46785">
    <property type="entry name" value="Winged helix' DNA-binding domain"/>
    <property type="match status" value="1"/>
</dbReference>
<proteinExistence type="predicted"/>
<evidence type="ECO:0000313" key="5">
    <source>
        <dbReference type="EMBL" id="MFC6883161.1"/>
    </source>
</evidence>
<dbReference type="InterPro" id="IPR036388">
    <property type="entry name" value="WH-like_DNA-bd_sf"/>
</dbReference>
<dbReference type="PROSITE" id="PS50987">
    <property type="entry name" value="HTH_ARSR_2"/>
    <property type="match status" value="1"/>
</dbReference>
<dbReference type="Gene3D" id="1.10.10.10">
    <property type="entry name" value="Winged helix-like DNA-binding domain superfamily/Winged helix DNA-binding domain"/>
    <property type="match status" value="1"/>
</dbReference>
<gene>
    <name evidence="5" type="ORF">ACFQKB_25625</name>
</gene>
<evidence type="ECO:0000259" key="4">
    <source>
        <dbReference type="PROSITE" id="PS50987"/>
    </source>
</evidence>
<organism evidence="5 6">
    <name type="scientific">Actinomadura yumaensis</name>
    <dbReference type="NCBI Taxonomy" id="111807"/>
    <lineage>
        <taxon>Bacteria</taxon>
        <taxon>Bacillati</taxon>
        <taxon>Actinomycetota</taxon>
        <taxon>Actinomycetes</taxon>
        <taxon>Streptosporangiales</taxon>
        <taxon>Thermomonosporaceae</taxon>
        <taxon>Actinomadura</taxon>
    </lineage>
</organism>
<dbReference type="InterPro" id="IPR051081">
    <property type="entry name" value="HTH_MetalResp_TranReg"/>
</dbReference>
<dbReference type="InterPro" id="IPR001845">
    <property type="entry name" value="HTH_ArsR_DNA-bd_dom"/>
</dbReference>
<dbReference type="RefSeq" id="WP_378063589.1">
    <property type="nucleotide sequence ID" value="NZ_JBHSXS010000017.1"/>
</dbReference>
<dbReference type="Proteomes" id="UP001596380">
    <property type="component" value="Unassembled WGS sequence"/>
</dbReference>
<name>A0ABW2CRB4_9ACTN</name>
<protein>
    <submittedName>
        <fullName evidence="5">DUF5937 family protein</fullName>
    </submittedName>
</protein>
<dbReference type="NCBIfam" id="NF033788">
    <property type="entry name" value="HTH_metalloreg"/>
    <property type="match status" value="1"/>
</dbReference>
<evidence type="ECO:0000256" key="1">
    <source>
        <dbReference type="ARBA" id="ARBA00023015"/>
    </source>
</evidence>
<sequence length="361" mass="40160">MVVTLDVEGARASHFVAGTSPLAELMACLHTLAEPEHHPESREWLARVRDGLPGTLVQALNYHAPLWARYRCRLFYPVQPPLDRSLPAELDALRRLDPRTFAQLAAYAIRGMTFAGAGEIAGGAAQRSFIRASERHSFSRGELARALVDDPERFRDGLVETVERCAAAFFDAEWRRIGPGLKDTAAKVGAQLRREPPSTVLTSVTPTATGTERPARVHYDKLQSGVGKVSDRGCFLIPTLHGWPHLILKLDETDLPLVVHFIAGDWEQRPGVPQSLIRDRLAAIAEPGRFEMCRHLLGEPITTSELAKRMGVSEPQVSRHLKRLRQVGLVTSRREGRMIYHRLHPQLVLSLGSDVLTAIMR</sequence>
<keyword evidence="2" id="KW-0238">DNA-binding</keyword>
<evidence type="ECO:0000256" key="2">
    <source>
        <dbReference type="ARBA" id="ARBA00023125"/>
    </source>
</evidence>
<dbReference type="CDD" id="cd00090">
    <property type="entry name" value="HTH_ARSR"/>
    <property type="match status" value="1"/>
</dbReference>
<keyword evidence="6" id="KW-1185">Reference proteome</keyword>